<dbReference type="AlphaFoldDB" id="M3Y558"/>
<dbReference type="InParanoid" id="M3Y558"/>
<organism evidence="1">
    <name type="scientific">Mustela putorius furo</name>
    <name type="common">European domestic ferret</name>
    <name type="synonym">Mustela furo</name>
    <dbReference type="NCBI Taxonomy" id="9669"/>
    <lineage>
        <taxon>Eukaryota</taxon>
        <taxon>Metazoa</taxon>
        <taxon>Chordata</taxon>
        <taxon>Craniata</taxon>
        <taxon>Vertebrata</taxon>
        <taxon>Euteleostomi</taxon>
        <taxon>Mammalia</taxon>
        <taxon>Eutheria</taxon>
        <taxon>Laurasiatheria</taxon>
        <taxon>Carnivora</taxon>
        <taxon>Caniformia</taxon>
        <taxon>Musteloidea</taxon>
        <taxon>Mustelidae</taxon>
        <taxon>Mustelinae</taxon>
        <taxon>Mustela</taxon>
    </lineage>
</organism>
<accession>M3Y558</accession>
<dbReference type="Ensembl" id="ENSMPUT00000006570.1">
    <property type="protein sequence ID" value="ENSMPUP00000006459.1"/>
    <property type="gene ID" value="ENSMPUG00000006514.1"/>
</dbReference>
<protein>
    <submittedName>
        <fullName evidence="1">Uncharacterized protein</fullName>
    </submittedName>
</protein>
<sequence>MGRAEPECEGSAWHTGHIHIISSSPVHVATKVGYSSFLMEASYSIVYMDHIFLIHSSVEGHLGSFHSLATVAIAAINTGVQMALLFTPSVIFEVKT</sequence>
<name>M3Y558_MUSPF</name>
<dbReference type="HOGENOM" id="CLU_2359152_0_0_1"/>
<dbReference type="EMBL" id="AEYP01088814">
    <property type="status" value="NOT_ANNOTATED_CDS"/>
    <property type="molecule type" value="Genomic_DNA"/>
</dbReference>
<reference evidence="1" key="1">
    <citation type="submission" date="2024-06" db="UniProtKB">
        <authorList>
            <consortium name="Ensembl"/>
        </authorList>
    </citation>
    <scope>IDENTIFICATION</scope>
</reference>
<proteinExistence type="predicted"/>
<evidence type="ECO:0000313" key="1">
    <source>
        <dbReference type="Ensembl" id="ENSMPUP00000006459.1"/>
    </source>
</evidence>